<dbReference type="AlphaFoldDB" id="A0A401ULK9"/>
<evidence type="ECO:0000313" key="1">
    <source>
        <dbReference type="EMBL" id="GCD10410.1"/>
    </source>
</evidence>
<reference evidence="1 2" key="1">
    <citation type="submission" date="2018-11" db="EMBL/GenBank/DDBJ databases">
        <title>Genome sequencing and assembly of Clostridium tagluense strain A121.</title>
        <authorList>
            <person name="Murakami T."/>
            <person name="Segawa T."/>
            <person name="Shcherbakova V.A."/>
            <person name="Mori H."/>
            <person name="Yoshimura Y."/>
        </authorList>
    </citation>
    <scope>NUCLEOTIDE SEQUENCE [LARGE SCALE GENOMIC DNA]</scope>
    <source>
        <strain evidence="1 2">A121</strain>
    </source>
</reference>
<sequence length="126" mass="14878">MKMDINLIRTDLVTIEDIGIIQELWQYAFPNRVYAVYKSITRKNSETTYLQAKKKLIRDILLSNEAPIIKGSEHRRIFYYGNLTIEIDVVKRSICYIANDKGKFRFTLNKEKRAVLNEIMNIKESM</sequence>
<protein>
    <submittedName>
        <fullName evidence="1">Uncharacterized protein</fullName>
    </submittedName>
</protein>
<accession>A0A401ULK9</accession>
<comment type="caution">
    <text evidence="1">The sequence shown here is derived from an EMBL/GenBank/DDBJ whole genome shotgun (WGS) entry which is preliminary data.</text>
</comment>
<keyword evidence="2" id="KW-1185">Reference proteome</keyword>
<dbReference type="EMBL" id="BHYK01000010">
    <property type="protein sequence ID" value="GCD10410.1"/>
    <property type="molecule type" value="Genomic_DNA"/>
</dbReference>
<organism evidence="1 2">
    <name type="scientific">Clostridium tagluense</name>
    <dbReference type="NCBI Taxonomy" id="360422"/>
    <lineage>
        <taxon>Bacteria</taxon>
        <taxon>Bacillati</taxon>
        <taxon>Bacillota</taxon>
        <taxon>Clostridia</taxon>
        <taxon>Eubacteriales</taxon>
        <taxon>Clostridiaceae</taxon>
        <taxon>Clostridium</taxon>
    </lineage>
</organism>
<dbReference type="RefSeq" id="WP_125001005.1">
    <property type="nucleotide sequence ID" value="NZ_BHYK01000010.1"/>
</dbReference>
<proteinExistence type="predicted"/>
<dbReference type="Proteomes" id="UP000287872">
    <property type="component" value="Unassembled WGS sequence"/>
</dbReference>
<name>A0A401ULK9_9CLOT</name>
<gene>
    <name evidence="1" type="ORF">Ctaglu_20330</name>
</gene>
<evidence type="ECO:0000313" key="2">
    <source>
        <dbReference type="Proteomes" id="UP000287872"/>
    </source>
</evidence>